<dbReference type="EMBL" id="JBDFQZ010000009">
    <property type="protein sequence ID" value="KAK9692008.1"/>
    <property type="molecule type" value="Genomic_DNA"/>
</dbReference>
<protein>
    <submittedName>
        <fullName evidence="1">Uncharacterized protein</fullName>
    </submittedName>
</protein>
<comment type="caution">
    <text evidence="1">The sequence shown here is derived from an EMBL/GenBank/DDBJ whole genome shotgun (WGS) entry which is preliminary data.</text>
</comment>
<evidence type="ECO:0000313" key="2">
    <source>
        <dbReference type="Proteomes" id="UP001443914"/>
    </source>
</evidence>
<dbReference type="GO" id="GO:0048367">
    <property type="term" value="P:shoot system development"/>
    <property type="evidence" value="ECO:0007669"/>
    <property type="project" value="InterPro"/>
</dbReference>
<dbReference type="Pfam" id="PF03087">
    <property type="entry name" value="BPS1"/>
    <property type="match status" value="1"/>
</dbReference>
<sequence length="333" mass="37298">MSKGKMRSPSFVRSISSKLSMARGPTSRAVAPLPEQSRFSEVVTPRLDGLRSSDHDCGVSSSWIVDVLDVIIGSQIVAEESLSVNNSLITLSDVGREMIEDYLEDNVELLDACNGLIEKMSVIQKYIDFLRTTVRLIEGNNIEPTNVTTLARTQEIFKQCSELEGECATLDKCSPKLNKLVGKKSIQMSNNDIQEEELHEVLSGSKEIASIGCHLLQRALSFKSRQGSMKMRSKLPTTWSSSLNELKITMNENAERRKLCAPWMMKELEIMVANAKALHDQVKSQMRNVDIVSLKRSCAALEEGIIPLEERVRELYKHLISIRMTLLGILSRN</sequence>
<gene>
    <name evidence="1" type="ORF">RND81_09G234700</name>
</gene>
<dbReference type="Proteomes" id="UP001443914">
    <property type="component" value="Unassembled WGS sequence"/>
</dbReference>
<proteinExistence type="predicted"/>
<dbReference type="PANTHER" id="PTHR31509">
    <property type="entry name" value="BPS1-LIKE PROTEIN"/>
    <property type="match status" value="1"/>
</dbReference>
<reference evidence="1" key="1">
    <citation type="submission" date="2024-03" db="EMBL/GenBank/DDBJ databases">
        <title>WGS assembly of Saponaria officinalis var. Norfolk2.</title>
        <authorList>
            <person name="Jenkins J."/>
            <person name="Shu S."/>
            <person name="Grimwood J."/>
            <person name="Barry K."/>
            <person name="Goodstein D."/>
            <person name="Schmutz J."/>
            <person name="Leebens-Mack J."/>
            <person name="Osbourn A."/>
        </authorList>
    </citation>
    <scope>NUCLEOTIDE SEQUENCE [LARGE SCALE GENOMIC DNA]</scope>
    <source>
        <strain evidence="1">JIC</strain>
    </source>
</reference>
<dbReference type="InterPro" id="IPR004320">
    <property type="entry name" value="BPS1_pln"/>
</dbReference>
<dbReference type="AlphaFoldDB" id="A0AAW1IRD0"/>
<evidence type="ECO:0000313" key="1">
    <source>
        <dbReference type="EMBL" id="KAK9692008.1"/>
    </source>
</evidence>
<accession>A0AAW1IRD0</accession>
<name>A0AAW1IRD0_SAPOF</name>
<keyword evidence="2" id="KW-1185">Reference proteome</keyword>
<dbReference type="GO" id="GO:0048364">
    <property type="term" value="P:root development"/>
    <property type="evidence" value="ECO:0007669"/>
    <property type="project" value="InterPro"/>
</dbReference>
<organism evidence="1 2">
    <name type="scientific">Saponaria officinalis</name>
    <name type="common">Common soapwort</name>
    <name type="synonym">Lychnis saponaria</name>
    <dbReference type="NCBI Taxonomy" id="3572"/>
    <lineage>
        <taxon>Eukaryota</taxon>
        <taxon>Viridiplantae</taxon>
        <taxon>Streptophyta</taxon>
        <taxon>Embryophyta</taxon>
        <taxon>Tracheophyta</taxon>
        <taxon>Spermatophyta</taxon>
        <taxon>Magnoliopsida</taxon>
        <taxon>eudicotyledons</taxon>
        <taxon>Gunneridae</taxon>
        <taxon>Pentapetalae</taxon>
        <taxon>Caryophyllales</taxon>
        <taxon>Caryophyllaceae</taxon>
        <taxon>Caryophylleae</taxon>
        <taxon>Saponaria</taxon>
    </lineage>
</organism>